<keyword evidence="4" id="KW-1185">Reference proteome</keyword>
<feature type="compositionally biased region" description="Low complexity" evidence="1">
    <location>
        <begin position="296"/>
        <end position="312"/>
    </location>
</feature>
<evidence type="ECO:0000259" key="2">
    <source>
        <dbReference type="Pfam" id="PF02602"/>
    </source>
</evidence>
<evidence type="ECO:0000313" key="4">
    <source>
        <dbReference type="Proteomes" id="UP000636891"/>
    </source>
</evidence>
<gene>
    <name evidence="3" type="ORF">H8S08_04535</name>
</gene>
<accession>A0ABR7CL39</accession>
<dbReference type="Gene3D" id="3.40.50.10090">
    <property type="match status" value="2"/>
</dbReference>
<feature type="domain" description="Tetrapyrrole biosynthesis uroporphyrinogen III synthase" evidence="2">
    <location>
        <begin position="26"/>
        <end position="235"/>
    </location>
</feature>
<dbReference type="SUPFAM" id="SSF69618">
    <property type="entry name" value="HemD-like"/>
    <property type="match status" value="1"/>
</dbReference>
<evidence type="ECO:0000313" key="3">
    <source>
        <dbReference type="EMBL" id="MBC5616287.1"/>
    </source>
</evidence>
<organism evidence="3 4">
    <name type="scientific">Alistipes hominis</name>
    <dbReference type="NCBI Taxonomy" id="2763015"/>
    <lineage>
        <taxon>Bacteria</taxon>
        <taxon>Pseudomonadati</taxon>
        <taxon>Bacteroidota</taxon>
        <taxon>Bacteroidia</taxon>
        <taxon>Bacteroidales</taxon>
        <taxon>Rikenellaceae</taxon>
        <taxon>Alistipes</taxon>
    </lineage>
</organism>
<proteinExistence type="predicted"/>
<feature type="region of interest" description="Disordered" evidence="1">
    <location>
        <begin position="276"/>
        <end position="312"/>
    </location>
</feature>
<dbReference type="CDD" id="cd06578">
    <property type="entry name" value="HemD"/>
    <property type="match status" value="1"/>
</dbReference>
<dbReference type="EMBL" id="JACOOK010000002">
    <property type="protein sequence ID" value="MBC5616287.1"/>
    <property type="molecule type" value="Genomic_DNA"/>
</dbReference>
<sequence>MKIKNVLVSQPAPVIAEKSPFHEIVLKHRVNVEFHPFIKLEGVSLKEFRSQRVDILAHTAVIFTSRVTIDNFFRICEEARVTIPETMKYFCNTEAIALYLQKYIVYRKRKIFFAEGTFSSLVELIAKHKDEKFLLTLSEPHKPEMPLAMEKMKLQFGKVILARTVSADLDAVDVRKYDLLVFYSPSEIASLTGKFTLGENAPKIATFGHGTAKAALTEGLTVHVMAPTPEVPSMTKALDIYIRKINAGEEVPPVTLEERSPDLTFIESSKYAKGRRVRTAARPGAASGEQASSALKKASVKTAGAATKSAGK</sequence>
<dbReference type="Pfam" id="PF02602">
    <property type="entry name" value="HEM4"/>
    <property type="match status" value="1"/>
</dbReference>
<protein>
    <submittedName>
        <fullName evidence="3">Uroporphyrinogen-III synthase</fullName>
    </submittedName>
</protein>
<name>A0ABR7CL39_9BACT</name>
<dbReference type="RefSeq" id="WP_118457101.1">
    <property type="nucleotide sequence ID" value="NZ_JACOOK010000002.1"/>
</dbReference>
<evidence type="ECO:0000256" key="1">
    <source>
        <dbReference type="SAM" id="MobiDB-lite"/>
    </source>
</evidence>
<reference evidence="3 4" key="1">
    <citation type="submission" date="2020-08" db="EMBL/GenBank/DDBJ databases">
        <title>Genome public.</title>
        <authorList>
            <person name="Liu C."/>
            <person name="Sun Q."/>
        </authorList>
    </citation>
    <scope>NUCLEOTIDE SEQUENCE [LARGE SCALE GENOMIC DNA]</scope>
    <source>
        <strain evidence="3 4">New-7</strain>
    </source>
</reference>
<comment type="caution">
    <text evidence="3">The sequence shown here is derived from an EMBL/GenBank/DDBJ whole genome shotgun (WGS) entry which is preliminary data.</text>
</comment>
<dbReference type="InterPro" id="IPR036108">
    <property type="entry name" value="4pyrrol_syn_uPrphyn_synt_sf"/>
</dbReference>
<dbReference type="Proteomes" id="UP000636891">
    <property type="component" value="Unassembled WGS sequence"/>
</dbReference>
<dbReference type="InterPro" id="IPR003754">
    <property type="entry name" value="4pyrrol_synth_uPrphyn_synth"/>
</dbReference>